<protein>
    <submittedName>
        <fullName evidence="2">DUF3574 domain-containing protein</fullName>
    </submittedName>
</protein>
<dbReference type="EMBL" id="JAFVMF010000026">
    <property type="protein sequence ID" value="MBO1361634.1"/>
    <property type="molecule type" value="Genomic_DNA"/>
</dbReference>
<keyword evidence="3" id="KW-1185">Reference proteome</keyword>
<evidence type="ECO:0000256" key="1">
    <source>
        <dbReference type="SAM" id="SignalP"/>
    </source>
</evidence>
<keyword evidence="1" id="KW-0732">Signal</keyword>
<gene>
    <name evidence="2" type="ORF">J2D73_17775</name>
</gene>
<reference evidence="2 3" key="1">
    <citation type="submission" date="2021-03" db="EMBL/GenBank/DDBJ databases">
        <title>The complete genome sequence of Acetobacter sacchari TBRC 11175.</title>
        <authorList>
            <person name="Charoenyingcharoen P."/>
            <person name="Yukphan P."/>
        </authorList>
    </citation>
    <scope>NUCLEOTIDE SEQUENCE [LARGE SCALE GENOMIC DNA]</scope>
    <source>
        <strain evidence="2 3">TBRC 11175</strain>
    </source>
</reference>
<dbReference type="RefSeq" id="WP_207883535.1">
    <property type="nucleotide sequence ID" value="NZ_JAFVMF010000026.1"/>
</dbReference>
<comment type="caution">
    <text evidence="2">The sequence shown here is derived from an EMBL/GenBank/DDBJ whole genome shotgun (WGS) entry which is preliminary data.</text>
</comment>
<accession>A0ABS3M0F7</accession>
<feature type="chain" id="PRO_5047368375" evidence="1">
    <location>
        <begin position="23"/>
        <end position="168"/>
    </location>
</feature>
<evidence type="ECO:0000313" key="2">
    <source>
        <dbReference type="EMBL" id="MBO1361634.1"/>
    </source>
</evidence>
<dbReference type="Pfam" id="PF12098">
    <property type="entry name" value="DUF3574"/>
    <property type="match status" value="1"/>
</dbReference>
<dbReference type="InterPro" id="IPR021957">
    <property type="entry name" value="DUF3574"/>
</dbReference>
<sequence>MIAPHRIAVITVLLAFAGCKNAPPQGAQPPATDITTPTPATATSNVDAQASLSGVCARLGAEPGLQITLMFGMTRPRGGVITDAQWRDFLAAEITPRFPDGLTVQSGYGQWRDRETNHIGSEPSRLVWIVSPDAPDLRARLDAIRTRYRALFQQQSVGMTVVRNCSSF</sequence>
<dbReference type="Proteomes" id="UP000664771">
    <property type="component" value="Unassembled WGS sequence"/>
</dbReference>
<organism evidence="2 3">
    <name type="scientific">Acetobacter sacchari</name>
    <dbReference type="NCBI Taxonomy" id="2661687"/>
    <lineage>
        <taxon>Bacteria</taxon>
        <taxon>Pseudomonadati</taxon>
        <taxon>Pseudomonadota</taxon>
        <taxon>Alphaproteobacteria</taxon>
        <taxon>Acetobacterales</taxon>
        <taxon>Acetobacteraceae</taxon>
        <taxon>Acetobacter</taxon>
    </lineage>
</organism>
<name>A0ABS3M0F7_9PROT</name>
<evidence type="ECO:0000313" key="3">
    <source>
        <dbReference type="Proteomes" id="UP000664771"/>
    </source>
</evidence>
<feature type="signal peptide" evidence="1">
    <location>
        <begin position="1"/>
        <end position="22"/>
    </location>
</feature>
<dbReference type="PROSITE" id="PS51257">
    <property type="entry name" value="PROKAR_LIPOPROTEIN"/>
    <property type="match status" value="1"/>
</dbReference>
<proteinExistence type="predicted"/>